<evidence type="ECO:0000313" key="3">
    <source>
        <dbReference type="Proteomes" id="UP000294257"/>
    </source>
</evidence>
<gene>
    <name evidence="2" type="ORF">EV193_103667</name>
</gene>
<dbReference type="RefSeq" id="WP_341273159.1">
    <property type="nucleotide sequence ID" value="NZ_SGWQ01000003.1"/>
</dbReference>
<accession>A0A4Q7KX25</accession>
<proteinExistence type="predicted"/>
<keyword evidence="3" id="KW-1185">Reference proteome</keyword>
<name>A0A4Q7KX25_9PSEU</name>
<sequence>MWLKSQFSLPASLFPGELPDGRALPPTPNDVLVLDPAVVPVEEGTTVGPGPLVCPLDVRTRSAAALVGFLSTATPTLREAALPASVATIRKRATEVLSGQSKSAVHVVSMTWTVPLPWFSMVDPDRRHVVVATRDDPARTCCWRIAIVDARKRIDRAHALAVDTFGDEGPTKILADTDRWLANFDEASAVELDYGGLVQLLDDDELVGDTSAQDVNAIVDALENGDAEEVAERFERLRDFWGELALRERFN</sequence>
<dbReference type="EMBL" id="SGWQ01000003">
    <property type="protein sequence ID" value="RZS41344.1"/>
    <property type="molecule type" value="Genomic_DNA"/>
</dbReference>
<evidence type="ECO:0000259" key="1">
    <source>
        <dbReference type="Pfam" id="PF26312"/>
    </source>
</evidence>
<dbReference type="AlphaFoldDB" id="A0A4Q7KX25"/>
<reference evidence="2 3" key="1">
    <citation type="submission" date="2019-02" db="EMBL/GenBank/DDBJ databases">
        <title>Genomic Encyclopedia of Type Strains, Phase IV (KMG-IV): sequencing the most valuable type-strain genomes for metagenomic binning, comparative biology and taxonomic classification.</title>
        <authorList>
            <person name="Goeker M."/>
        </authorList>
    </citation>
    <scope>NUCLEOTIDE SEQUENCE [LARGE SCALE GENOMIC DNA]</scope>
    <source>
        <strain evidence="2 3">DSM 101727</strain>
    </source>
</reference>
<organism evidence="2 3">
    <name type="scientific">Herbihabitans rhizosphaerae</name>
    <dbReference type="NCBI Taxonomy" id="1872711"/>
    <lineage>
        <taxon>Bacteria</taxon>
        <taxon>Bacillati</taxon>
        <taxon>Actinomycetota</taxon>
        <taxon>Actinomycetes</taxon>
        <taxon>Pseudonocardiales</taxon>
        <taxon>Pseudonocardiaceae</taxon>
        <taxon>Herbihabitans</taxon>
    </lineage>
</organism>
<protein>
    <recommendedName>
        <fullName evidence="1">DUF8083 domain-containing protein</fullName>
    </recommendedName>
</protein>
<dbReference type="Proteomes" id="UP000294257">
    <property type="component" value="Unassembled WGS sequence"/>
</dbReference>
<dbReference type="InterPro" id="IPR058396">
    <property type="entry name" value="DUF8083"/>
</dbReference>
<feature type="domain" description="DUF8083" evidence="1">
    <location>
        <begin position="2"/>
        <end position="248"/>
    </location>
</feature>
<evidence type="ECO:0000313" key="2">
    <source>
        <dbReference type="EMBL" id="RZS41344.1"/>
    </source>
</evidence>
<comment type="caution">
    <text evidence="2">The sequence shown here is derived from an EMBL/GenBank/DDBJ whole genome shotgun (WGS) entry which is preliminary data.</text>
</comment>
<dbReference type="Pfam" id="PF26312">
    <property type="entry name" value="DUF8083"/>
    <property type="match status" value="1"/>
</dbReference>